<reference evidence="1 2" key="1">
    <citation type="submission" date="2023-09" db="EMBL/GenBank/DDBJ databases">
        <title>Pyrofollis japonicus gen. nov. sp. nov., a novel member of the family Pyrodictiaceae isolated from the Iheya North hydrothermal field.</title>
        <authorList>
            <person name="Miyazaki U."/>
            <person name="Sanari M."/>
            <person name="Tame A."/>
            <person name="Kitajima M."/>
            <person name="Okamoto A."/>
            <person name="Sawayama S."/>
            <person name="Miyazaki J."/>
            <person name="Takai K."/>
            <person name="Nakagawa S."/>
        </authorList>
    </citation>
    <scope>NUCLEOTIDE SEQUENCE [LARGE SCALE GENOMIC DNA]</scope>
    <source>
        <strain evidence="1 2">AV2</strain>
    </source>
</reference>
<sequence length="61" mass="6736">MYVAPAAAYRQYDPVHVEGYEPYPAPTGLVQCPPLYPSPWPLCAQLYVAAATRIKGSRARL</sequence>
<proteinExistence type="predicted"/>
<evidence type="ECO:0000313" key="2">
    <source>
        <dbReference type="Proteomes" id="UP001341135"/>
    </source>
</evidence>
<keyword evidence="2" id="KW-1185">Reference proteome</keyword>
<evidence type="ECO:0000313" key="1">
    <source>
        <dbReference type="EMBL" id="BES82675.1"/>
    </source>
</evidence>
<gene>
    <name evidence="1" type="ORF">PABY_22420</name>
</gene>
<dbReference type="Proteomes" id="UP001341135">
    <property type="component" value="Chromosome"/>
</dbReference>
<protein>
    <submittedName>
        <fullName evidence="1">Uncharacterized protein</fullName>
    </submittedName>
</protein>
<dbReference type="EMBL" id="AP028907">
    <property type="protein sequence ID" value="BES82675.1"/>
    <property type="molecule type" value="Genomic_DNA"/>
</dbReference>
<name>A0ABN6ZUJ3_9CREN</name>
<organism evidence="1 2">
    <name type="scientific">Pyrodictium abyssi</name>
    <dbReference type="NCBI Taxonomy" id="54256"/>
    <lineage>
        <taxon>Archaea</taxon>
        <taxon>Thermoproteota</taxon>
        <taxon>Thermoprotei</taxon>
        <taxon>Desulfurococcales</taxon>
        <taxon>Pyrodictiaceae</taxon>
        <taxon>Pyrodictium</taxon>
    </lineage>
</organism>
<accession>A0ABN6ZUJ3</accession>